<dbReference type="CDD" id="cd07182">
    <property type="entry name" value="RNase_HII_bacteria_HII_like"/>
    <property type="match status" value="1"/>
</dbReference>
<evidence type="ECO:0000256" key="9">
    <source>
        <dbReference type="ARBA" id="ARBA00022722"/>
    </source>
</evidence>
<reference evidence="18" key="1">
    <citation type="journal article" date="2014" name="Int. J. Syst. Evol. Microbiol.">
        <title>Complete genome sequence of Corynebacterium casei LMG S-19264T (=DSM 44701T), isolated from a smear-ripened cheese.</title>
        <authorList>
            <consortium name="US DOE Joint Genome Institute (JGI-PGF)"/>
            <person name="Walter F."/>
            <person name="Albersmeier A."/>
            <person name="Kalinowski J."/>
            <person name="Ruckert C."/>
        </authorList>
    </citation>
    <scope>NUCLEOTIDE SEQUENCE</scope>
    <source>
        <strain evidence="18">CGMCC 1.12754</strain>
    </source>
</reference>
<evidence type="ECO:0000256" key="1">
    <source>
        <dbReference type="ARBA" id="ARBA00000077"/>
    </source>
</evidence>
<evidence type="ECO:0000256" key="3">
    <source>
        <dbReference type="ARBA" id="ARBA00004065"/>
    </source>
</evidence>
<evidence type="ECO:0000256" key="7">
    <source>
        <dbReference type="ARBA" id="ARBA00019179"/>
    </source>
</evidence>
<dbReference type="GO" id="GO:0006298">
    <property type="term" value="P:mismatch repair"/>
    <property type="evidence" value="ECO:0007669"/>
    <property type="project" value="TreeGrafter"/>
</dbReference>
<dbReference type="FunFam" id="3.30.420.10:FF:000006">
    <property type="entry name" value="Ribonuclease HII"/>
    <property type="match status" value="1"/>
</dbReference>
<evidence type="ECO:0000256" key="16">
    <source>
        <dbReference type="RuleBase" id="RU003515"/>
    </source>
</evidence>
<sequence length="256" mass="28636">MKNKSIAALKQLFVSGDINDNYVNELKSDERKGVQALIKSYESKKRKELELNKKFINMSNYEQKGYQNGCNHIAGIDEAGRGPLAGPVVAAAVILPRDFKLLGLDDSKQLNEATRNKFFDIIKRDAVSYGISIISNQKIDALNIFEATKLAMRDCLNQLDPQPDHVLIDAVQLDRLSCTHEAITKGDQKSISIAAASILAKVTRDRIMKDIHSKFPAYDFSSNMGYGTKHHMDMLSQHGITPYHRRSFAPVRNAAK</sequence>
<keyword evidence="12 14" id="KW-0378">Hydrolase</keyword>
<dbReference type="NCBIfam" id="NF000594">
    <property type="entry name" value="PRK00015.1-1"/>
    <property type="match status" value="1"/>
</dbReference>
<dbReference type="GO" id="GO:0005737">
    <property type="term" value="C:cytoplasm"/>
    <property type="evidence" value="ECO:0007669"/>
    <property type="project" value="UniProtKB-SubCell"/>
</dbReference>
<dbReference type="GO" id="GO:0030145">
    <property type="term" value="F:manganese ion binding"/>
    <property type="evidence" value="ECO:0007669"/>
    <property type="project" value="UniProtKB-UniRule"/>
</dbReference>
<dbReference type="NCBIfam" id="NF000595">
    <property type="entry name" value="PRK00015.1-3"/>
    <property type="match status" value="1"/>
</dbReference>
<dbReference type="PROSITE" id="PS51975">
    <property type="entry name" value="RNASE_H_2"/>
    <property type="match status" value="1"/>
</dbReference>
<evidence type="ECO:0000256" key="2">
    <source>
        <dbReference type="ARBA" id="ARBA00001946"/>
    </source>
</evidence>
<dbReference type="EMBL" id="BMFR01000003">
    <property type="protein sequence ID" value="GGG69134.1"/>
    <property type="molecule type" value="Genomic_DNA"/>
</dbReference>
<dbReference type="PANTHER" id="PTHR10954">
    <property type="entry name" value="RIBONUCLEASE H2 SUBUNIT A"/>
    <property type="match status" value="1"/>
</dbReference>
<protein>
    <recommendedName>
        <fullName evidence="7 14">Ribonuclease HII</fullName>
        <shortName evidence="14">RNase HII</shortName>
        <ecNumber evidence="6 14">3.1.26.4</ecNumber>
    </recommendedName>
</protein>
<dbReference type="InterPro" id="IPR024567">
    <property type="entry name" value="RNase_HII/HIII_dom"/>
</dbReference>
<comment type="catalytic activity">
    <reaction evidence="1 14 15 16">
        <text>Endonucleolytic cleavage to 5'-phosphomonoester.</text>
        <dbReference type="EC" id="3.1.26.4"/>
    </reaction>
</comment>
<dbReference type="EC" id="3.1.26.4" evidence="6 14"/>
<comment type="cofactor">
    <cofactor evidence="14 15">
        <name>Mn(2+)</name>
        <dbReference type="ChEBI" id="CHEBI:29035"/>
    </cofactor>
    <cofactor evidence="14 15">
        <name>Mg(2+)</name>
        <dbReference type="ChEBI" id="CHEBI:18420"/>
    </cofactor>
    <text evidence="14 15">Manganese or magnesium. Binds 1 divalent metal ion per monomer in the absence of substrate. May bind a second metal ion after substrate binding.</text>
</comment>
<keyword evidence="19" id="KW-1185">Reference proteome</keyword>
<keyword evidence="10 14" id="KW-0479">Metal-binding</keyword>
<dbReference type="Pfam" id="PF01351">
    <property type="entry name" value="RNase_HII"/>
    <property type="match status" value="1"/>
</dbReference>
<comment type="similarity">
    <text evidence="5 14 16">Belongs to the RNase HII family.</text>
</comment>
<dbReference type="InterPro" id="IPR022898">
    <property type="entry name" value="RNase_HII"/>
</dbReference>
<dbReference type="Proteomes" id="UP000622860">
    <property type="component" value="Unassembled WGS sequence"/>
</dbReference>
<keyword evidence="13 14" id="KW-0464">Manganese</keyword>
<keyword evidence="11 14" id="KW-0255">Endonuclease</keyword>
<comment type="caution">
    <text evidence="18">The sequence shown here is derived from an EMBL/GenBank/DDBJ whole genome shotgun (WGS) entry which is preliminary data.</text>
</comment>
<gene>
    <name evidence="14 18" type="primary">rnhB</name>
    <name evidence="18" type="ORF">GCM10011398_11410</name>
</gene>
<dbReference type="GO" id="GO:0043137">
    <property type="term" value="P:DNA replication, removal of RNA primer"/>
    <property type="evidence" value="ECO:0007669"/>
    <property type="project" value="TreeGrafter"/>
</dbReference>
<evidence type="ECO:0000256" key="10">
    <source>
        <dbReference type="ARBA" id="ARBA00022723"/>
    </source>
</evidence>
<evidence type="ECO:0000256" key="4">
    <source>
        <dbReference type="ARBA" id="ARBA00004496"/>
    </source>
</evidence>
<dbReference type="GO" id="GO:0004523">
    <property type="term" value="F:RNA-DNA hybrid ribonuclease activity"/>
    <property type="evidence" value="ECO:0007669"/>
    <property type="project" value="UniProtKB-UniRule"/>
</dbReference>
<dbReference type="InterPro" id="IPR001352">
    <property type="entry name" value="RNase_HII/HIII"/>
</dbReference>
<dbReference type="GO" id="GO:0032299">
    <property type="term" value="C:ribonuclease H2 complex"/>
    <property type="evidence" value="ECO:0007669"/>
    <property type="project" value="TreeGrafter"/>
</dbReference>
<dbReference type="InterPro" id="IPR012337">
    <property type="entry name" value="RNaseH-like_sf"/>
</dbReference>
<organism evidence="18 19">
    <name type="scientific">Virgibacillus oceani</name>
    <dbReference type="NCBI Taxonomy" id="1479511"/>
    <lineage>
        <taxon>Bacteria</taxon>
        <taxon>Bacillati</taxon>
        <taxon>Bacillota</taxon>
        <taxon>Bacilli</taxon>
        <taxon>Bacillales</taxon>
        <taxon>Bacillaceae</taxon>
        <taxon>Virgibacillus</taxon>
    </lineage>
</organism>
<evidence type="ECO:0000256" key="6">
    <source>
        <dbReference type="ARBA" id="ARBA00012180"/>
    </source>
</evidence>
<proteinExistence type="inferred from homology"/>
<feature type="binding site" evidence="14 15">
    <location>
        <position position="78"/>
    </location>
    <ligand>
        <name>a divalent metal cation</name>
        <dbReference type="ChEBI" id="CHEBI:60240"/>
    </ligand>
</feature>
<evidence type="ECO:0000256" key="13">
    <source>
        <dbReference type="ARBA" id="ARBA00023211"/>
    </source>
</evidence>
<dbReference type="HAMAP" id="MF_00052_B">
    <property type="entry name" value="RNase_HII_B"/>
    <property type="match status" value="1"/>
</dbReference>
<dbReference type="GO" id="GO:0003723">
    <property type="term" value="F:RNA binding"/>
    <property type="evidence" value="ECO:0007669"/>
    <property type="project" value="UniProtKB-UniRule"/>
</dbReference>
<dbReference type="RefSeq" id="WP_188454406.1">
    <property type="nucleotide sequence ID" value="NZ_BMFR01000003.1"/>
</dbReference>
<comment type="cofactor">
    <cofactor evidence="2">
        <name>Mg(2+)</name>
        <dbReference type="ChEBI" id="CHEBI:18420"/>
    </cofactor>
</comment>
<evidence type="ECO:0000313" key="19">
    <source>
        <dbReference type="Proteomes" id="UP000622860"/>
    </source>
</evidence>
<evidence type="ECO:0000256" key="15">
    <source>
        <dbReference type="PROSITE-ProRule" id="PRU01319"/>
    </source>
</evidence>
<keyword evidence="9 14" id="KW-0540">Nuclease</keyword>
<evidence type="ECO:0000256" key="12">
    <source>
        <dbReference type="ARBA" id="ARBA00022801"/>
    </source>
</evidence>
<dbReference type="Gene3D" id="3.30.420.10">
    <property type="entry name" value="Ribonuclease H-like superfamily/Ribonuclease H"/>
    <property type="match status" value="1"/>
</dbReference>
<feature type="domain" description="RNase H type-2" evidence="17">
    <location>
        <begin position="71"/>
        <end position="256"/>
    </location>
</feature>
<dbReference type="InterPro" id="IPR036397">
    <property type="entry name" value="RNaseH_sf"/>
</dbReference>
<evidence type="ECO:0000256" key="8">
    <source>
        <dbReference type="ARBA" id="ARBA00022490"/>
    </source>
</evidence>
<accession>A0A917M045</accession>
<dbReference type="SUPFAM" id="SSF53098">
    <property type="entry name" value="Ribonuclease H-like"/>
    <property type="match status" value="1"/>
</dbReference>
<comment type="subcellular location">
    <subcellularLocation>
        <location evidence="4 14">Cytoplasm</location>
    </subcellularLocation>
</comment>
<evidence type="ECO:0000313" key="18">
    <source>
        <dbReference type="EMBL" id="GGG69134.1"/>
    </source>
</evidence>
<feature type="binding site" evidence="14 15">
    <location>
        <position position="169"/>
    </location>
    <ligand>
        <name>a divalent metal cation</name>
        <dbReference type="ChEBI" id="CHEBI:60240"/>
    </ligand>
</feature>
<dbReference type="PANTHER" id="PTHR10954:SF18">
    <property type="entry name" value="RIBONUCLEASE HII"/>
    <property type="match status" value="1"/>
</dbReference>
<dbReference type="AlphaFoldDB" id="A0A917M045"/>
<comment type="function">
    <text evidence="3 14 16">Endonuclease that specifically degrades the RNA of RNA-DNA hybrids.</text>
</comment>
<feature type="binding site" evidence="14 15">
    <location>
        <position position="77"/>
    </location>
    <ligand>
        <name>a divalent metal cation</name>
        <dbReference type="ChEBI" id="CHEBI:60240"/>
    </ligand>
</feature>
<evidence type="ECO:0000256" key="5">
    <source>
        <dbReference type="ARBA" id="ARBA00007383"/>
    </source>
</evidence>
<reference evidence="18" key="2">
    <citation type="submission" date="2020-09" db="EMBL/GenBank/DDBJ databases">
        <authorList>
            <person name="Sun Q."/>
            <person name="Zhou Y."/>
        </authorList>
    </citation>
    <scope>NUCLEOTIDE SEQUENCE</scope>
    <source>
        <strain evidence="18">CGMCC 1.12754</strain>
    </source>
</reference>
<evidence type="ECO:0000256" key="11">
    <source>
        <dbReference type="ARBA" id="ARBA00022759"/>
    </source>
</evidence>
<name>A0A917M045_9BACI</name>
<evidence type="ECO:0000256" key="14">
    <source>
        <dbReference type="HAMAP-Rule" id="MF_00052"/>
    </source>
</evidence>
<evidence type="ECO:0000259" key="17">
    <source>
        <dbReference type="PROSITE" id="PS51975"/>
    </source>
</evidence>
<keyword evidence="8 14" id="KW-0963">Cytoplasm</keyword>